<comment type="caution">
    <text evidence="1">The sequence shown here is derived from an EMBL/GenBank/DDBJ whole genome shotgun (WGS) entry which is preliminary data.</text>
</comment>
<dbReference type="EMBL" id="BRYA01000028">
    <property type="protein sequence ID" value="GMI33258.1"/>
    <property type="molecule type" value="Genomic_DNA"/>
</dbReference>
<gene>
    <name evidence="1" type="ORF">TrCOL_g2073</name>
</gene>
<protein>
    <submittedName>
        <fullName evidence="1">Uncharacterized protein</fullName>
    </submittedName>
</protein>
<dbReference type="PANTHER" id="PTHR38585:SF1">
    <property type="entry name" value="TRANSMEMBRANE PROTEIN"/>
    <property type="match status" value="1"/>
</dbReference>
<organism evidence="1 2">
    <name type="scientific">Triparma columacea</name>
    <dbReference type="NCBI Taxonomy" id="722753"/>
    <lineage>
        <taxon>Eukaryota</taxon>
        <taxon>Sar</taxon>
        <taxon>Stramenopiles</taxon>
        <taxon>Ochrophyta</taxon>
        <taxon>Bolidophyceae</taxon>
        <taxon>Parmales</taxon>
        <taxon>Triparmaceae</taxon>
        <taxon>Triparma</taxon>
    </lineage>
</organism>
<dbReference type="PANTHER" id="PTHR38585">
    <property type="entry name" value="TRANSMEMBRANE PROTEIN"/>
    <property type="match status" value="1"/>
</dbReference>
<sequence>MDLFPSAPPSFPSLPTSLPTSIPPQLLSLPIFPITLFISQLTQRLLTITTSSRLPPHGLPPFISSKGPASFLDRGMGRYGGLIRRAVLNSTSAGFATVCFAGCLTHHFHHTFVSPTQQPNNTSKRTTHALRVSLLTCLTFVLLGGTFQSTSPSSLFSPGAFARSSIPAPSAAYATAREKRQLISLYRKYGCHTCGTKANLQVIGDHVPPNVVVKAIGGKINSIRQVFLPHCPSCSSKQGSALTRSLVNGRWRGVGKASIIHFRPRLFWVAGSLVANAGDWQELESLEVAAENLAVSGVDKLRKLFNI</sequence>
<name>A0A9W7L6I3_9STRA</name>
<dbReference type="AlphaFoldDB" id="A0A9W7L6I3"/>
<reference evidence="2" key="1">
    <citation type="journal article" date="2023" name="Commun. Biol.">
        <title>Genome analysis of Parmales, the sister group of diatoms, reveals the evolutionary specialization of diatoms from phago-mixotrophs to photoautotrophs.</title>
        <authorList>
            <person name="Ban H."/>
            <person name="Sato S."/>
            <person name="Yoshikawa S."/>
            <person name="Yamada K."/>
            <person name="Nakamura Y."/>
            <person name="Ichinomiya M."/>
            <person name="Sato N."/>
            <person name="Blanc-Mathieu R."/>
            <person name="Endo H."/>
            <person name="Kuwata A."/>
            <person name="Ogata H."/>
        </authorList>
    </citation>
    <scope>NUCLEOTIDE SEQUENCE [LARGE SCALE GENOMIC DNA]</scope>
</reference>
<dbReference type="OrthoDB" id="70850at2759"/>
<proteinExistence type="predicted"/>
<keyword evidence="2" id="KW-1185">Reference proteome</keyword>
<dbReference type="Proteomes" id="UP001165065">
    <property type="component" value="Unassembled WGS sequence"/>
</dbReference>
<evidence type="ECO:0000313" key="1">
    <source>
        <dbReference type="EMBL" id="GMI33258.1"/>
    </source>
</evidence>
<evidence type="ECO:0000313" key="2">
    <source>
        <dbReference type="Proteomes" id="UP001165065"/>
    </source>
</evidence>
<accession>A0A9W7L6I3</accession>